<dbReference type="PROSITE" id="PS00636">
    <property type="entry name" value="DNAJ_1"/>
    <property type="match status" value="1"/>
</dbReference>
<comment type="caution">
    <text evidence="4">The sequence shown here is derived from an EMBL/GenBank/DDBJ whole genome shotgun (WGS) entry which is preliminary data.</text>
</comment>
<dbReference type="Proteomes" id="UP001491310">
    <property type="component" value="Unassembled WGS sequence"/>
</dbReference>
<protein>
    <recommendedName>
        <fullName evidence="3">J domain-containing protein</fullName>
    </recommendedName>
</protein>
<dbReference type="PRINTS" id="PR00625">
    <property type="entry name" value="JDOMAIN"/>
</dbReference>
<feature type="domain" description="J" evidence="3">
    <location>
        <begin position="341"/>
        <end position="407"/>
    </location>
</feature>
<dbReference type="CDD" id="cd06257">
    <property type="entry name" value="DnaJ"/>
    <property type="match status" value="1"/>
</dbReference>
<keyword evidence="2" id="KW-1133">Transmembrane helix</keyword>
<evidence type="ECO:0000313" key="5">
    <source>
        <dbReference type="Proteomes" id="UP001491310"/>
    </source>
</evidence>
<proteinExistence type="predicted"/>
<dbReference type="InterPro" id="IPR036869">
    <property type="entry name" value="J_dom_sf"/>
</dbReference>
<dbReference type="InterPro" id="IPR050817">
    <property type="entry name" value="DjlA_DnaK_co-chaperone"/>
</dbReference>
<dbReference type="InterPro" id="IPR001623">
    <property type="entry name" value="DnaJ_domain"/>
</dbReference>
<accession>A0ABR2YKQ8</accession>
<evidence type="ECO:0000256" key="2">
    <source>
        <dbReference type="SAM" id="Phobius"/>
    </source>
</evidence>
<feature type="region of interest" description="Disordered" evidence="1">
    <location>
        <begin position="1"/>
        <end position="22"/>
    </location>
</feature>
<dbReference type="Pfam" id="PF00226">
    <property type="entry name" value="DnaJ"/>
    <property type="match status" value="1"/>
</dbReference>
<dbReference type="Gene3D" id="1.10.287.110">
    <property type="entry name" value="DnaJ domain"/>
    <property type="match status" value="1"/>
</dbReference>
<dbReference type="PROSITE" id="PS50076">
    <property type="entry name" value="DNAJ_2"/>
    <property type="match status" value="1"/>
</dbReference>
<sequence length="407" mass="45878">MLRERSEAATDSEGPPKGKLTALPFRETQQEAAEAFEKYHSQNFFLTQPSAGLQKVKETFLPFWVTTATVQVRLRQTWERSYSASDEGMQVYASYKYPRSEISGLRPGRLVTQATEFTPRMLTSSNGETRRMGPFDMKPGTALRFVSEWMRSQEGDAAEDLLRSSFDCDRVAAVDMDFSIVSMRSSPLYVPAYIFRSQHFGTKMRTFVSGVNSEQVAGARAYDEGKVAVLAGLAAGAGMVLSQGLAALASAQMLIWGVALPMTAAGIATHYLTWLRARWAAFWQQSEQSRDAEGNMAGAWDAEWVHVYSQYEEHRRRMDEQENAEFFSGSSRTGSARDPLGYYQLMGLEPGCSKQEIQAAFRGLAMKWHPDKVDDKDKDTASRRFQRLNEAYSVLRDPVKRRQYDGR</sequence>
<gene>
    <name evidence="4" type="ORF">WJX75_006533</name>
</gene>
<dbReference type="SUPFAM" id="SSF46565">
    <property type="entry name" value="Chaperone J-domain"/>
    <property type="match status" value="1"/>
</dbReference>
<evidence type="ECO:0000259" key="3">
    <source>
        <dbReference type="PROSITE" id="PS50076"/>
    </source>
</evidence>
<keyword evidence="2" id="KW-0812">Transmembrane</keyword>
<keyword evidence="2" id="KW-0472">Membrane</keyword>
<evidence type="ECO:0000313" key="4">
    <source>
        <dbReference type="EMBL" id="KAK9906709.1"/>
    </source>
</evidence>
<feature type="transmembrane region" description="Helical" evidence="2">
    <location>
        <begin position="254"/>
        <end position="275"/>
    </location>
</feature>
<organism evidence="4 5">
    <name type="scientific">Coccomyxa subellipsoidea</name>
    <dbReference type="NCBI Taxonomy" id="248742"/>
    <lineage>
        <taxon>Eukaryota</taxon>
        <taxon>Viridiplantae</taxon>
        <taxon>Chlorophyta</taxon>
        <taxon>core chlorophytes</taxon>
        <taxon>Trebouxiophyceae</taxon>
        <taxon>Trebouxiophyceae incertae sedis</taxon>
        <taxon>Coccomyxaceae</taxon>
        <taxon>Coccomyxa</taxon>
    </lineage>
</organism>
<keyword evidence="5" id="KW-1185">Reference proteome</keyword>
<dbReference type="PANTHER" id="PTHR24074">
    <property type="entry name" value="CO-CHAPERONE PROTEIN DJLA"/>
    <property type="match status" value="1"/>
</dbReference>
<evidence type="ECO:0000256" key="1">
    <source>
        <dbReference type="SAM" id="MobiDB-lite"/>
    </source>
</evidence>
<reference evidence="4 5" key="1">
    <citation type="journal article" date="2024" name="Nat. Commun.">
        <title>Phylogenomics reveals the evolutionary origins of lichenization in chlorophyte algae.</title>
        <authorList>
            <person name="Puginier C."/>
            <person name="Libourel C."/>
            <person name="Otte J."/>
            <person name="Skaloud P."/>
            <person name="Haon M."/>
            <person name="Grisel S."/>
            <person name="Petersen M."/>
            <person name="Berrin J.G."/>
            <person name="Delaux P.M."/>
            <person name="Dal Grande F."/>
            <person name="Keller J."/>
        </authorList>
    </citation>
    <scope>NUCLEOTIDE SEQUENCE [LARGE SCALE GENOMIC DNA]</scope>
    <source>
        <strain evidence="4 5">SAG 216-7</strain>
    </source>
</reference>
<dbReference type="InterPro" id="IPR018253">
    <property type="entry name" value="DnaJ_domain_CS"/>
</dbReference>
<name>A0ABR2YKQ8_9CHLO</name>
<dbReference type="SMART" id="SM00271">
    <property type="entry name" value="DnaJ"/>
    <property type="match status" value="1"/>
</dbReference>
<dbReference type="EMBL" id="JALJOT010000010">
    <property type="protein sequence ID" value="KAK9906709.1"/>
    <property type="molecule type" value="Genomic_DNA"/>
</dbReference>
<feature type="transmembrane region" description="Helical" evidence="2">
    <location>
        <begin position="227"/>
        <end position="248"/>
    </location>
</feature>